<dbReference type="InterPro" id="IPR043183">
    <property type="entry name" value="DNJB2/6-like"/>
</dbReference>
<gene>
    <name evidence="3" type="ORF">OVA965_LOCUS37134</name>
    <name evidence="4" type="ORF">TMI583_LOCUS38192</name>
</gene>
<evidence type="ECO:0000256" key="1">
    <source>
        <dbReference type="ARBA" id="ARBA00023186"/>
    </source>
</evidence>
<dbReference type="PANTHER" id="PTHR45168:SF3">
    <property type="entry name" value="DNAJ HEAT SHOCK PROTEIN FAMILY (HSP40) MEMBER B2"/>
    <property type="match status" value="1"/>
</dbReference>
<protein>
    <submittedName>
        <fullName evidence="3">Uncharacterized protein</fullName>
    </submittedName>
</protein>
<keyword evidence="1" id="KW-0143">Chaperone</keyword>
<dbReference type="Proteomes" id="UP000682733">
    <property type="component" value="Unassembled WGS sequence"/>
</dbReference>
<reference evidence="3" key="1">
    <citation type="submission" date="2021-02" db="EMBL/GenBank/DDBJ databases">
        <authorList>
            <person name="Nowell W R."/>
        </authorList>
    </citation>
    <scope>NUCLEOTIDE SEQUENCE</scope>
</reference>
<evidence type="ECO:0000313" key="4">
    <source>
        <dbReference type="EMBL" id="CAF4293767.1"/>
    </source>
</evidence>
<comment type="caution">
    <text evidence="3">The sequence shown here is derived from an EMBL/GenBank/DDBJ whole genome shotgun (WGS) entry which is preliminary data.</text>
</comment>
<sequence>FGNHLGGFGNLGGFHDLHQNIHSLHNFHHRGGPNSDNHRQQSRSQRQQISLFDDFFSPMRMPFDSFGSDGFGTISSFNFTSDSNGSRPLAKKTTRSAKTVGGKRVVTTRVEENGQITEIVEEDGKVTSRKVNGVQMAIKS</sequence>
<dbReference type="Proteomes" id="UP000677228">
    <property type="component" value="Unassembled WGS sequence"/>
</dbReference>
<evidence type="ECO:0000313" key="3">
    <source>
        <dbReference type="EMBL" id="CAF1505480.1"/>
    </source>
</evidence>
<dbReference type="GO" id="GO:0051082">
    <property type="term" value="F:unfolded protein binding"/>
    <property type="evidence" value="ECO:0007669"/>
    <property type="project" value="InterPro"/>
</dbReference>
<evidence type="ECO:0000256" key="2">
    <source>
        <dbReference type="SAM" id="MobiDB-lite"/>
    </source>
</evidence>
<accession>A0A8S2FM49</accession>
<dbReference type="AlphaFoldDB" id="A0A8S2FM49"/>
<proteinExistence type="predicted"/>
<name>A0A8S2FM49_9BILA</name>
<feature type="non-terminal residue" evidence="3">
    <location>
        <position position="1"/>
    </location>
</feature>
<evidence type="ECO:0000313" key="5">
    <source>
        <dbReference type="Proteomes" id="UP000677228"/>
    </source>
</evidence>
<feature type="region of interest" description="Disordered" evidence="2">
    <location>
        <begin position="81"/>
        <end position="101"/>
    </location>
</feature>
<dbReference type="EMBL" id="CAJNOK010034591">
    <property type="protein sequence ID" value="CAF1505480.1"/>
    <property type="molecule type" value="Genomic_DNA"/>
</dbReference>
<dbReference type="EMBL" id="CAJOBA010056633">
    <property type="protein sequence ID" value="CAF4293767.1"/>
    <property type="molecule type" value="Genomic_DNA"/>
</dbReference>
<dbReference type="GO" id="GO:0030544">
    <property type="term" value="F:Hsp70 protein binding"/>
    <property type="evidence" value="ECO:0007669"/>
    <property type="project" value="InterPro"/>
</dbReference>
<feature type="region of interest" description="Disordered" evidence="2">
    <location>
        <begin position="25"/>
        <end position="46"/>
    </location>
</feature>
<dbReference type="PANTHER" id="PTHR45168">
    <property type="entry name" value="DNAJ HOMOLOG SUBFAMILY B MEMBER 2"/>
    <property type="match status" value="1"/>
</dbReference>
<organism evidence="3 5">
    <name type="scientific">Didymodactylos carnosus</name>
    <dbReference type="NCBI Taxonomy" id="1234261"/>
    <lineage>
        <taxon>Eukaryota</taxon>
        <taxon>Metazoa</taxon>
        <taxon>Spiralia</taxon>
        <taxon>Gnathifera</taxon>
        <taxon>Rotifera</taxon>
        <taxon>Eurotatoria</taxon>
        <taxon>Bdelloidea</taxon>
        <taxon>Philodinida</taxon>
        <taxon>Philodinidae</taxon>
        <taxon>Didymodactylos</taxon>
    </lineage>
</organism>